<keyword evidence="1" id="KW-0560">Oxidoreductase</keyword>
<name>R4XDW2_TAPDE</name>
<evidence type="ECO:0000313" key="4">
    <source>
        <dbReference type="Proteomes" id="UP000013776"/>
    </source>
</evidence>
<dbReference type="VEuPathDB" id="FungiDB:TAPDE_004152"/>
<evidence type="ECO:0000256" key="1">
    <source>
        <dbReference type="RuleBase" id="RU003682"/>
    </source>
</evidence>
<dbReference type="InterPro" id="IPR026992">
    <property type="entry name" value="DIOX_N"/>
</dbReference>
<dbReference type="AlphaFoldDB" id="R4XDW2"/>
<keyword evidence="4" id="KW-1185">Reference proteome</keyword>
<keyword evidence="1" id="KW-0408">Iron</keyword>
<dbReference type="InterPro" id="IPR005123">
    <property type="entry name" value="Oxoglu/Fe-dep_dioxygenase_dom"/>
</dbReference>
<dbReference type="SUPFAM" id="SSF51197">
    <property type="entry name" value="Clavaminate synthase-like"/>
    <property type="match status" value="1"/>
</dbReference>
<dbReference type="EMBL" id="CAHR02000183">
    <property type="protein sequence ID" value="CCG83832.1"/>
    <property type="molecule type" value="Genomic_DNA"/>
</dbReference>
<accession>R4XDW2</accession>
<dbReference type="OrthoDB" id="406156at2759"/>
<dbReference type="STRING" id="1097556.R4XDW2"/>
<comment type="caution">
    <text evidence="3">The sequence shown here is derived from an EMBL/GenBank/DDBJ whole genome shotgun (WGS) entry which is preliminary data.</text>
</comment>
<dbReference type="InterPro" id="IPR044861">
    <property type="entry name" value="IPNS-like_FE2OG_OXY"/>
</dbReference>
<dbReference type="Pfam" id="PF03171">
    <property type="entry name" value="2OG-FeII_Oxy"/>
    <property type="match status" value="1"/>
</dbReference>
<comment type="similarity">
    <text evidence="1">Belongs to the iron/ascorbate-dependent oxidoreductase family.</text>
</comment>
<keyword evidence="1" id="KW-0479">Metal-binding</keyword>
<gene>
    <name evidence="3" type="ORF">TAPDE_004152</name>
</gene>
<dbReference type="Gene3D" id="2.60.120.330">
    <property type="entry name" value="B-lactam Antibiotic, Isopenicillin N Synthase, Chain"/>
    <property type="match status" value="1"/>
</dbReference>
<dbReference type="PANTHER" id="PTHR47990">
    <property type="entry name" value="2-OXOGLUTARATE (2OG) AND FE(II)-DEPENDENT OXYGENASE SUPERFAMILY PROTEIN-RELATED"/>
    <property type="match status" value="1"/>
</dbReference>
<feature type="domain" description="Fe2OG dioxygenase" evidence="2">
    <location>
        <begin position="154"/>
        <end position="266"/>
    </location>
</feature>
<dbReference type="Pfam" id="PF14226">
    <property type="entry name" value="DIOX_N"/>
    <property type="match status" value="1"/>
</dbReference>
<dbReference type="InterPro" id="IPR027443">
    <property type="entry name" value="IPNS-like_sf"/>
</dbReference>
<dbReference type="GO" id="GO:0044283">
    <property type="term" value="P:small molecule biosynthetic process"/>
    <property type="evidence" value="ECO:0007669"/>
    <property type="project" value="UniProtKB-ARBA"/>
</dbReference>
<dbReference type="PROSITE" id="PS51471">
    <property type="entry name" value="FE2OG_OXY"/>
    <property type="match status" value="1"/>
</dbReference>
<sequence length="310" mass="34657">MLNLQTVDISHPDSSTATAVTHAARNLGFIYISGHGVSRNLMRKVFALSAQLFKLQFTEKERYKIGPENRGWSCIGSEKLDPETQKNADYKEAFNIAPTSNQALPQVLESSRAMLQEFEKACQDLCRKLCRLLAVGLELESDFFASKHDTSRLSGTIMRLLYYPEVKSTAMLKDEVRAGAHTDYGSLTLLFQMPGQSGLEVRDPDTDTFEAVPAPSPSDDEEELPILVNIADQLTLWTAGLLKSTVHRVTGTYTGDRYSIAYFCHPDDDTDLRPVPQLLEGSNLILHESDQHTIKAGEHLRRRLAATYSY</sequence>
<evidence type="ECO:0000313" key="3">
    <source>
        <dbReference type="EMBL" id="CCG83832.1"/>
    </source>
</evidence>
<dbReference type="Proteomes" id="UP000013776">
    <property type="component" value="Unassembled WGS sequence"/>
</dbReference>
<protein>
    <recommendedName>
        <fullName evidence="2">Fe2OG dioxygenase domain-containing protein</fullName>
    </recommendedName>
</protein>
<dbReference type="eggNOG" id="KOG0143">
    <property type="taxonomic scope" value="Eukaryota"/>
</dbReference>
<reference evidence="3 4" key="1">
    <citation type="journal article" date="2013" name="MBio">
        <title>Genome sequencing of the plant pathogen Taphrina deformans, the causal agent of peach leaf curl.</title>
        <authorList>
            <person name="Cisse O.H."/>
            <person name="Almeida J.M.G.C.F."/>
            <person name="Fonseca A."/>
            <person name="Kumar A.A."/>
            <person name="Salojaervi J."/>
            <person name="Overmyer K."/>
            <person name="Hauser P.M."/>
            <person name="Pagni M."/>
        </authorList>
    </citation>
    <scope>NUCLEOTIDE SEQUENCE [LARGE SCALE GENOMIC DNA]</scope>
    <source>
        <strain evidence="4">PYCC 5710 / ATCC 11124 / CBS 356.35 / IMI 108563 / JCM 9778 / NBRC 8474</strain>
    </source>
</reference>
<organism evidence="3 4">
    <name type="scientific">Taphrina deformans (strain PYCC 5710 / ATCC 11124 / CBS 356.35 / IMI 108563 / JCM 9778 / NBRC 8474)</name>
    <name type="common">Peach leaf curl fungus</name>
    <name type="synonym">Lalaria deformans</name>
    <dbReference type="NCBI Taxonomy" id="1097556"/>
    <lineage>
        <taxon>Eukaryota</taxon>
        <taxon>Fungi</taxon>
        <taxon>Dikarya</taxon>
        <taxon>Ascomycota</taxon>
        <taxon>Taphrinomycotina</taxon>
        <taxon>Taphrinomycetes</taxon>
        <taxon>Taphrinales</taxon>
        <taxon>Taphrinaceae</taxon>
        <taxon>Taphrina</taxon>
    </lineage>
</organism>
<dbReference type="GO" id="GO:0046872">
    <property type="term" value="F:metal ion binding"/>
    <property type="evidence" value="ECO:0007669"/>
    <property type="project" value="UniProtKB-KW"/>
</dbReference>
<proteinExistence type="inferred from homology"/>
<dbReference type="GO" id="GO:0016491">
    <property type="term" value="F:oxidoreductase activity"/>
    <property type="evidence" value="ECO:0007669"/>
    <property type="project" value="UniProtKB-KW"/>
</dbReference>
<evidence type="ECO:0000259" key="2">
    <source>
        <dbReference type="PROSITE" id="PS51471"/>
    </source>
</evidence>
<dbReference type="InterPro" id="IPR050231">
    <property type="entry name" value="Iron_ascorbate_oxido_reductase"/>
</dbReference>